<reference evidence="2" key="1">
    <citation type="submission" date="2020-01" db="EMBL/GenBank/DDBJ databases">
        <title>Identification and distribution of gene clusters putatively required for synthesis of sphingolipid metabolism inhibitors in phylogenetically diverse species of the filamentous fungus Fusarium.</title>
        <authorList>
            <person name="Kim H.-S."/>
            <person name="Busman M."/>
            <person name="Brown D.W."/>
            <person name="Divon H."/>
            <person name="Uhlig S."/>
            <person name="Proctor R.H."/>
        </authorList>
    </citation>
    <scope>NUCLEOTIDE SEQUENCE</scope>
    <source>
        <strain evidence="2">NRRL 31653</strain>
    </source>
</reference>
<protein>
    <submittedName>
        <fullName evidence="2">Uncharacterized protein</fullName>
    </submittedName>
</protein>
<dbReference type="EMBL" id="LUFC02000290">
    <property type="protein sequence ID" value="KAF4499070.1"/>
    <property type="molecule type" value="Genomic_DNA"/>
</dbReference>
<proteinExistence type="predicted"/>
<dbReference type="AlphaFoldDB" id="A0A9P5E7I0"/>
<accession>A0A9P5E7I0</accession>
<keyword evidence="3" id="KW-1185">Reference proteome</keyword>
<sequence>MLSRTIGSGVIDTEALGKPSGSGKGKEAHKPRSQYVGTEMLSVTCGGYEYAASRFDSEACICMVV</sequence>
<dbReference type="Proteomes" id="UP000737391">
    <property type="component" value="Unassembled WGS sequence"/>
</dbReference>
<evidence type="ECO:0000313" key="2">
    <source>
        <dbReference type="EMBL" id="KAF4499070.1"/>
    </source>
</evidence>
<name>A0A9P5E7I0_9HYPO</name>
<feature type="region of interest" description="Disordered" evidence="1">
    <location>
        <begin position="1"/>
        <end position="32"/>
    </location>
</feature>
<gene>
    <name evidence="2" type="ORF">FAGAP_4742</name>
</gene>
<feature type="non-terminal residue" evidence="2">
    <location>
        <position position="1"/>
    </location>
</feature>
<evidence type="ECO:0000313" key="3">
    <source>
        <dbReference type="Proteomes" id="UP000737391"/>
    </source>
</evidence>
<evidence type="ECO:0000256" key="1">
    <source>
        <dbReference type="SAM" id="MobiDB-lite"/>
    </source>
</evidence>
<comment type="caution">
    <text evidence="2">The sequence shown here is derived from an EMBL/GenBank/DDBJ whole genome shotgun (WGS) entry which is preliminary data.</text>
</comment>
<organism evidence="2 3">
    <name type="scientific">Fusarium agapanthi</name>
    <dbReference type="NCBI Taxonomy" id="1803897"/>
    <lineage>
        <taxon>Eukaryota</taxon>
        <taxon>Fungi</taxon>
        <taxon>Dikarya</taxon>
        <taxon>Ascomycota</taxon>
        <taxon>Pezizomycotina</taxon>
        <taxon>Sordariomycetes</taxon>
        <taxon>Hypocreomycetidae</taxon>
        <taxon>Hypocreales</taxon>
        <taxon>Nectriaceae</taxon>
        <taxon>Fusarium</taxon>
        <taxon>Fusarium fujikuroi species complex</taxon>
    </lineage>
</organism>